<sequence length="250" mass="28535">MATQFYLTLPSNSSLAYFPNNTVANFRVKLAETIVLPGQWEVALTEMHYPHTWSTLRRGVQQTFLYKTGSSPYQTVVLKETRYSSIDQLTKTLNAGMSKETQTKVKFSYNRSSRKVLIDVKHDTTVWFTGELATVLGFDQDTLIEKKTSSPYAADINGGFSSMYVYTDIVDAQFVGDVKVPLLRIVNIEGEYGNTVHASFRNLQYVPVKVNSFETIEVNIKNDQNENISFEFGKSIATLHFRQRRSQYFI</sequence>
<dbReference type="AlphaFoldDB" id="A0A6S7GL53"/>
<comment type="caution">
    <text evidence="1">The sequence shown here is derived from an EMBL/GenBank/DDBJ whole genome shotgun (WGS) entry which is preliminary data.</text>
</comment>
<protein>
    <submittedName>
        <fullName evidence="1">Uncharacterized protein</fullName>
    </submittedName>
</protein>
<proteinExistence type="predicted"/>
<evidence type="ECO:0000313" key="2">
    <source>
        <dbReference type="Proteomes" id="UP001152795"/>
    </source>
</evidence>
<keyword evidence="2" id="KW-1185">Reference proteome</keyword>
<reference evidence="1" key="1">
    <citation type="submission" date="2020-04" db="EMBL/GenBank/DDBJ databases">
        <authorList>
            <person name="Alioto T."/>
            <person name="Alioto T."/>
            <person name="Gomez Garrido J."/>
        </authorList>
    </citation>
    <scope>NUCLEOTIDE SEQUENCE</scope>
    <source>
        <strain evidence="1">A484AB</strain>
    </source>
</reference>
<evidence type="ECO:0000313" key="1">
    <source>
        <dbReference type="EMBL" id="CAB3987717.1"/>
    </source>
</evidence>
<accession>A0A6S7GL53</accession>
<gene>
    <name evidence="1" type="ORF">PACLA_8A012525</name>
</gene>
<name>A0A6S7GL53_PARCT</name>
<dbReference type="OrthoDB" id="5977502at2759"/>
<organism evidence="1 2">
    <name type="scientific">Paramuricea clavata</name>
    <name type="common">Red gorgonian</name>
    <name type="synonym">Violescent sea-whip</name>
    <dbReference type="NCBI Taxonomy" id="317549"/>
    <lineage>
        <taxon>Eukaryota</taxon>
        <taxon>Metazoa</taxon>
        <taxon>Cnidaria</taxon>
        <taxon>Anthozoa</taxon>
        <taxon>Octocorallia</taxon>
        <taxon>Malacalcyonacea</taxon>
        <taxon>Plexauridae</taxon>
        <taxon>Paramuricea</taxon>
    </lineage>
</organism>
<dbReference type="EMBL" id="CACRXK020001220">
    <property type="protein sequence ID" value="CAB3987717.1"/>
    <property type="molecule type" value="Genomic_DNA"/>
</dbReference>
<dbReference type="Proteomes" id="UP001152795">
    <property type="component" value="Unassembled WGS sequence"/>
</dbReference>